<comment type="caution">
    <text evidence="3">The sequence shown here is derived from an EMBL/GenBank/DDBJ whole genome shotgun (WGS) entry which is preliminary data.</text>
</comment>
<dbReference type="Pfam" id="PF00149">
    <property type="entry name" value="Metallophos"/>
    <property type="match status" value="1"/>
</dbReference>
<evidence type="ECO:0000256" key="1">
    <source>
        <dbReference type="ARBA" id="ARBA00022801"/>
    </source>
</evidence>
<dbReference type="InterPro" id="IPR004843">
    <property type="entry name" value="Calcineurin-like_PHP"/>
</dbReference>
<protein>
    <submittedName>
        <fullName evidence="3">DNA repair exonuclease</fullName>
    </submittedName>
</protein>
<dbReference type="InterPro" id="IPR050535">
    <property type="entry name" value="DNA_Repair-Maintenance_Comp"/>
</dbReference>
<evidence type="ECO:0000313" key="4">
    <source>
        <dbReference type="Proteomes" id="UP000570823"/>
    </source>
</evidence>
<keyword evidence="3" id="KW-0269">Exonuclease</keyword>
<keyword evidence="3" id="KW-0540">Nuclease</keyword>
<dbReference type="EMBL" id="JABXWR010000001">
    <property type="protein sequence ID" value="NVO66437.1"/>
    <property type="molecule type" value="Genomic_DNA"/>
</dbReference>
<dbReference type="InterPro" id="IPR029052">
    <property type="entry name" value="Metallo-depent_PP-like"/>
</dbReference>
<accession>A0A7K4HN14</accession>
<feature type="domain" description="Calcineurin-like phosphoesterase" evidence="2">
    <location>
        <begin position="20"/>
        <end position="189"/>
    </location>
</feature>
<dbReference type="PANTHER" id="PTHR30337">
    <property type="entry name" value="COMPONENT OF ATP-DEPENDENT DSDNA EXONUCLEASE"/>
    <property type="match status" value="1"/>
</dbReference>
<keyword evidence="1" id="KW-0378">Hydrolase</keyword>
<dbReference type="Proteomes" id="UP000570823">
    <property type="component" value="Unassembled WGS sequence"/>
</dbReference>
<dbReference type="PIRSF" id="PIRSF033091">
    <property type="entry name" value="Pesterase_YhaO"/>
    <property type="match status" value="1"/>
</dbReference>
<sequence>MNEMRGRKELEKYWDLSDATYSAWKEIIDLCIREAVDFLLIAGDVYDSADQNIRAQLQFKEGLKRLGENGITAYIVHGNHDADDAWSKSIAMPENAVIFSSKKPESVIHRDKEGRPIAAIIGMSFATAHIRDNLAELFPRREMKWPYTIGLLHCSVGGGYGHEPYAPCSIQDLRRCGYDYWALGHIHQPTVIDDGDSRIVYAGNPQGRDMGETGERGCRLVTVGADGTIEVEVVRTCGYLWQEIEIDASGCEDLGILEDHIRMDLSILSDREGVPLVGRLVLTGATVLHHELVVGGGVVALTGRLREDQPGGRYPVYPERIICQTVPVIDRNVALARDDILGEICRQSDAAVSKGGERTRLREEISSLYRSYAQSYTSEPDDEEFDTIIGEAEAMLLSCLSEGGKE</sequence>
<gene>
    <name evidence="3" type="ORF">HWN36_03705</name>
</gene>
<dbReference type="AlphaFoldDB" id="A0A7K4HN14"/>
<organism evidence="3 4">
    <name type="scientific">Methanofollis tationis</name>
    <dbReference type="NCBI Taxonomy" id="81417"/>
    <lineage>
        <taxon>Archaea</taxon>
        <taxon>Methanobacteriati</taxon>
        <taxon>Methanobacteriota</taxon>
        <taxon>Stenosarchaea group</taxon>
        <taxon>Methanomicrobia</taxon>
        <taxon>Methanomicrobiales</taxon>
        <taxon>Methanomicrobiaceae</taxon>
        <taxon>Methanofollis</taxon>
    </lineage>
</organism>
<dbReference type="CDD" id="cd00840">
    <property type="entry name" value="MPP_Mre11_N"/>
    <property type="match status" value="1"/>
</dbReference>
<evidence type="ECO:0000313" key="3">
    <source>
        <dbReference type="EMBL" id="NVO66437.1"/>
    </source>
</evidence>
<reference evidence="3 4" key="1">
    <citation type="submission" date="2020-06" db="EMBL/GenBank/DDBJ databases">
        <title>Methanofollis fontis sp. nov., a methanogen isolated from marine sediments near a cold seep at Four-Way Closure Ridge offshore southwestern Taiwan.</title>
        <authorList>
            <person name="Chen S.-C."/>
            <person name="Teng N.-H."/>
            <person name="Lin Y.-S."/>
            <person name="Lai M.-C."/>
            <person name="Chen H.-H."/>
            <person name="Wang C.-C."/>
        </authorList>
    </citation>
    <scope>NUCLEOTIDE SEQUENCE [LARGE SCALE GENOMIC DNA]</scope>
    <source>
        <strain evidence="3 4">DSM 2702</strain>
    </source>
</reference>
<dbReference type="Gene3D" id="3.60.21.10">
    <property type="match status" value="1"/>
</dbReference>
<evidence type="ECO:0000259" key="2">
    <source>
        <dbReference type="Pfam" id="PF00149"/>
    </source>
</evidence>
<proteinExistence type="predicted"/>
<name>A0A7K4HN14_9EURY</name>
<keyword evidence="4" id="KW-1185">Reference proteome</keyword>
<dbReference type="PANTHER" id="PTHR30337:SF7">
    <property type="entry name" value="PHOSPHOESTERASE"/>
    <property type="match status" value="1"/>
</dbReference>
<dbReference type="SUPFAM" id="SSF56300">
    <property type="entry name" value="Metallo-dependent phosphatases"/>
    <property type="match status" value="1"/>
</dbReference>
<dbReference type="OrthoDB" id="11638at2157"/>
<dbReference type="InterPro" id="IPR041796">
    <property type="entry name" value="Mre11_N"/>
</dbReference>
<dbReference type="InterPro" id="IPR014576">
    <property type="entry name" value="Pesterase_YhaO"/>
</dbReference>
<dbReference type="GO" id="GO:0004527">
    <property type="term" value="F:exonuclease activity"/>
    <property type="evidence" value="ECO:0007669"/>
    <property type="project" value="UniProtKB-KW"/>
</dbReference>